<name>A0ABZ2U8P3_ASHYP</name>
<keyword evidence="4" id="KW-0238">DNA-binding</keyword>
<reference evidence="4" key="1">
    <citation type="submission" date="2024-03" db="EMBL/GenBank/DDBJ databases">
        <title>The Complete Genome of 'Candidatus Phytoplasma fraxini' AshY1 from the Ash Yellows Group.</title>
        <authorList>
            <person name="Boehm J.W."/>
            <person name="Huettel B."/>
            <person name="Schneider B."/>
            <person name="Kube M."/>
        </authorList>
    </citation>
    <scope>NUCLEOTIDE SEQUENCE [LARGE SCALE GENOMIC DNA]</scope>
    <source>
        <strain evidence="4">AshY1</strain>
    </source>
</reference>
<dbReference type="NCBIfam" id="NF009749">
    <property type="entry name" value="PRK13259.1"/>
    <property type="match status" value="1"/>
</dbReference>
<proteinExistence type="predicted"/>
<dbReference type="InterPro" id="IPR007170">
    <property type="entry name" value="SpoVG"/>
</dbReference>
<dbReference type="PANTHER" id="PTHR38429:SF1">
    <property type="entry name" value="SEPTATION PROTEIN SPOVG-RELATED"/>
    <property type="match status" value="1"/>
</dbReference>
<dbReference type="SUPFAM" id="SSF160537">
    <property type="entry name" value="SpoVG-like"/>
    <property type="match status" value="2"/>
</dbReference>
<keyword evidence="5" id="KW-1185">Reference proteome</keyword>
<evidence type="ECO:0000256" key="1">
    <source>
        <dbReference type="ARBA" id="ARBA00022618"/>
    </source>
</evidence>
<keyword evidence="1" id="KW-0132">Cell division</keyword>
<dbReference type="GO" id="GO:0003677">
    <property type="term" value="F:DNA binding"/>
    <property type="evidence" value="ECO:0007669"/>
    <property type="project" value="UniProtKB-KW"/>
</dbReference>
<dbReference type="InterPro" id="IPR036751">
    <property type="entry name" value="SpoVG_sf"/>
</dbReference>
<protein>
    <submittedName>
        <fullName evidence="4">DNA-binding protein SpoVG</fullName>
    </submittedName>
</protein>
<dbReference type="PANTHER" id="PTHR38429">
    <property type="entry name" value="SEPTATION PROTEIN SPOVG-RELATED"/>
    <property type="match status" value="1"/>
</dbReference>
<sequence length="208" mass="23802">MEITCVRTNLYTNKNRLKAVASITLENCFVVHNIKVIEGEKGIFIAMPSTKNSKGMYVDIAHPINKETRQVIEDNVKKTFQEMIDSQESKTEITTNLDNKPNNFEITNVKINLYHNNTTRLRGKATITINNDFVVHGIKMIQGERSLFIAMPSTKNSKGAYIDIAHPIRQETRQIIETECKKVFQEMIENGEDKITENNQVNNTEEVL</sequence>
<dbReference type="Pfam" id="PF04026">
    <property type="entry name" value="SpoVG"/>
    <property type="match status" value="2"/>
</dbReference>
<gene>
    <name evidence="4" type="ORF">AshY1_03700</name>
</gene>
<evidence type="ECO:0000256" key="2">
    <source>
        <dbReference type="ARBA" id="ARBA00023210"/>
    </source>
</evidence>
<evidence type="ECO:0000256" key="3">
    <source>
        <dbReference type="ARBA" id="ARBA00023306"/>
    </source>
</evidence>
<evidence type="ECO:0000313" key="4">
    <source>
        <dbReference type="EMBL" id="WYY26483.1"/>
    </source>
</evidence>
<keyword evidence="2" id="KW-0717">Septation</keyword>
<dbReference type="Gene3D" id="3.30.1120.40">
    <property type="entry name" value="Stage V sporulation protein G"/>
    <property type="match status" value="2"/>
</dbReference>
<accession>A0ABZ2U8P3</accession>
<evidence type="ECO:0000313" key="5">
    <source>
        <dbReference type="Proteomes" id="UP001484199"/>
    </source>
</evidence>
<dbReference type="EMBL" id="CP146843">
    <property type="protein sequence ID" value="WYY26483.1"/>
    <property type="molecule type" value="Genomic_DNA"/>
</dbReference>
<dbReference type="Proteomes" id="UP001484199">
    <property type="component" value="Chromosome"/>
</dbReference>
<organism evidence="4 5">
    <name type="scientific">Ash yellows phytoplasma</name>
    <dbReference type="NCBI Taxonomy" id="35780"/>
    <lineage>
        <taxon>Bacteria</taxon>
        <taxon>Bacillati</taxon>
        <taxon>Mycoplasmatota</taxon>
        <taxon>Mollicutes</taxon>
        <taxon>Acholeplasmatales</taxon>
        <taxon>Acholeplasmataceae</taxon>
        <taxon>Candidatus Phytoplasma</taxon>
        <taxon>16SrVII (Ash yellows group)</taxon>
    </lineage>
</organism>
<keyword evidence="3" id="KW-0131">Cell cycle</keyword>